<evidence type="ECO:0000256" key="4">
    <source>
        <dbReference type="ARBA" id="ARBA00022746"/>
    </source>
</evidence>
<comment type="similarity">
    <text evidence="2">Belongs to the phytoene/squalene synthase family.</text>
</comment>
<dbReference type="PROSITE" id="PS01045">
    <property type="entry name" value="SQUALEN_PHYTOEN_SYN_2"/>
    <property type="match status" value="1"/>
</dbReference>
<dbReference type="InterPro" id="IPR002060">
    <property type="entry name" value="Squ/phyt_synthse"/>
</dbReference>
<keyword evidence="4" id="KW-0125">Carotenoid biosynthesis</keyword>
<accession>A0A8J4E8N4</accession>
<comment type="caution">
    <text evidence="6">The sequence shown here is derived from an EMBL/GenBank/DDBJ whole genome shotgun (WGS) entry which is preliminary data.</text>
</comment>
<keyword evidence="3" id="KW-0808">Transferase</keyword>
<evidence type="ECO:0000313" key="7">
    <source>
        <dbReference type="Proteomes" id="UP000612585"/>
    </source>
</evidence>
<proteinExistence type="inferred from homology"/>
<reference evidence="6" key="1">
    <citation type="submission" date="2021-01" db="EMBL/GenBank/DDBJ databases">
        <title>Whole genome shotgun sequence of Virgisporangium aurantiacum NBRC 16421.</title>
        <authorList>
            <person name="Komaki H."/>
            <person name="Tamura T."/>
        </authorList>
    </citation>
    <scope>NUCLEOTIDE SEQUENCE</scope>
    <source>
        <strain evidence="6">NBRC 16421</strain>
    </source>
</reference>
<dbReference type="AlphaFoldDB" id="A0A8J4E8N4"/>
<comment type="cofactor">
    <cofactor evidence="5">
        <name>ATP</name>
        <dbReference type="ChEBI" id="CHEBI:30616"/>
    </cofactor>
</comment>
<dbReference type="GO" id="GO:0004311">
    <property type="term" value="F:geranylgeranyl diphosphate synthase activity"/>
    <property type="evidence" value="ECO:0007669"/>
    <property type="project" value="InterPro"/>
</dbReference>
<dbReference type="FunFam" id="1.10.600.10:FF:000020">
    <property type="entry name" value="Phytoene synthase"/>
    <property type="match status" value="1"/>
</dbReference>
<dbReference type="PROSITE" id="PS01044">
    <property type="entry name" value="SQUALEN_PHYTOEN_SYN_1"/>
    <property type="match status" value="1"/>
</dbReference>
<name>A0A8J4E8N4_9ACTN</name>
<dbReference type="Pfam" id="PF00494">
    <property type="entry name" value="SQS_PSY"/>
    <property type="match status" value="1"/>
</dbReference>
<dbReference type="SFLD" id="SFLDS00005">
    <property type="entry name" value="Isoprenoid_Synthase_Type_I"/>
    <property type="match status" value="1"/>
</dbReference>
<dbReference type="Proteomes" id="UP000612585">
    <property type="component" value="Unassembled WGS sequence"/>
</dbReference>
<dbReference type="InterPro" id="IPR008949">
    <property type="entry name" value="Isoprenoid_synthase_dom_sf"/>
</dbReference>
<dbReference type="SUPFAM" id="SSF48576">
    <property type="entry name" value="Terpenoid synthases"/>
    <property type="match status" value="1"/>
</dbReference>
<evidence type="ECO:0000256" key="2">
    <source>
        <dbReference type="ARBA" id="ARBA00006251"/>
    </source>
</evidence>
<dbReference type="SFLD" id="SFLDG01018">
    <property type="entry name" value="Squalene/Phytoene_Synthase_Lik"/>
    <property type="match status" value="1"/>
</dbReference>
<evidence type="ECO:0000256" key="5">
    <source>
        <dbReference type="ARBA" id="ARBA00053028"/>
    </source>
</evidence>
<comment type="pathway">
    <text evidence="1">Carotenoid biosynthesis; phytoene biosynthesis.</text>
</comment>
<sequence length="316" mass="34594">MEPLTSAYARCRELHRVHGRTYYLATKLLPAWKRPHVHALYGFTRYADDIVDTTADLAPAERAAQLAAWSAKFLSGLAGAPVDDPLLPAVLNTVTVFDIDRNDFDAFLRSMTMDLTVTDYATYDDLLSYMDGSAAVIGTMMLPILGSSDPVAARGPARELGLAFQLTNFIRDVGEDLERGRVYLPLADLDRFGLTKADLAAAAANRHATAPIRELIAFEVQRARRHYADAAPGIPMLERSSQACIRAAYCVYGAILTEIEQQNYDVFARRAVVPKRKRLLTAARCFATRPGRPVSVPGRPADPGRTPIAAAFAALL</sequence>
<keyword evidence="7" id="KW-1185">Reference proteome</keyword>
<dbReference type="GO" id="GO:0016117">
    <property type="term" value="P:carotenoid biosynthetic process"/>
    <property type="evidence" value="ECO:0007669"/>
    <property type="project" value="UniProtKB-KW"/>
</dbReference>
<dbReference type="UniPathway" id="UPA00799"/>
<dbReference type="InterPro" id="IPR019845">
    <property type="entry name" value="Squalene/phytoene_synthase_CS"/>
</dbReference>
<evidence type="ECO:0000256" key="3">
    <source>
        <dbReference type="ARBA" id="ARBA00022679"/>
    </source>
</evidence>
<dbReference type="EMBL" id="BOPG01000084">
    <property type="protein sequence ID" value="GIJ62952.1"/>
    <property type="molecule type" value="Genomic_DNA"/>
</dbReference>
<evidence type="ECO:0000256" key="1">
    <source>
        <dbReference type="ARBA" id="ARBA00004684"/>
    </source>
</evidence>
<dbReference type="SFLD" id="SFLDG01212">
    <property type="entry name" value="Phytoene_synthase_like"/>
    <property type="match status" value="1"/>
</dbReference>
<dbReference type="Gene3D" id="1.10.600.10">
    <property type="entry name" value="Farnesyl Diphosphate Synthase"/>
    <property type="match status" value="1"/>
</dbReference>
<gene>
    <name evidence="6" type="primary">crtB</name>
    <name evidence="6" type="ORF">Vau01_104680</name>
</gene>
<dbReference type="PANTHER" id="PTHR31480">
    <property type="entry name" value="BIFUNCTIONAL LYCOPENE CYCLASE/PHYTOENE SYNTHASE"/>
    <property type="match status" value="1"/>
</dbReference>
<protein>
    <submittedName>
        <fullName evidence="6">Phytoene synthase</fullName>
    </submittedName>
</protein>
<dbReference type="RefSeq" id="WP_204008899.1">
    <property type="nucleotide sequence ID" value="NZ_BOPG01000084.1"/>
</dbReference>
<organism evidence="6 7">
    <name type="scientific">Virgisporangium aurantiacum</name>
    <dbReference type="NCBI Taxonomy" id="175570"/>
    <lineage>
        <taxon>Bacteria</taxon>
        <taxon>Bacillati</taxon>
        <taxon>Actinomycetota</taxon>
        <taxon>Actinomycetes</taxon>
        <taxon>Micromonosporales</taxon>
        <taxon>Micromonosporaceae</taxon>
        <taxon>Virgisporangium</taxon>
    </lineage>
</organism>
<dbReference type="InterPro" id="IPR044843">
    <property type="entry name" value="Trans_IPPS_bact-type"/>
</dbReference>
<dbReference type="InterPro" id="IPR033904">
    <property type="entry name" value="Trans_IPPS_HH"/>
</dbReference>
<dbReference type="GO" id="GO:0051996">
    <property type="term" value="F:squalene synthase [NAD(P)H] activity"/>
    <property type="evidence" value="ECO:0007669"/>
    <property type="project" value="InterPro"/>
</dbReference>
<dbReference type="CDD" id="cd00683">
    <property type="entry name" value="Trans_IPPS_HH"/>
    <property type="match status" value="1"/>
</dbReference>
<evidence type="ECO:0000313" key="6">
    <source>
        <dbReference type="EMBL" id="GIJ62952.1"/>
    </source>
</evidence>